<keyword evidence="4" id="KW-1185">Reference proteome</keyword>
<name>A0A834HT79_RHYFE</name>
<dbReference type="GO" id="GO:0051015">
    <property type="term" value="F:actin filament binding"/>
    <property type="evidence" value="ECO:0007669"/>
    <property type="project" value="TreeGrafter"/>
</dbReference>
<feature type="compositionally biased region" description="Low complexity" evidence="2">
    <location>
        <begin position="640"/>
        <end position="652"/>
    </location>
</feature>
<dbReference type="EMBL" id="JAACXV010014518">
    <property type="protein sequence ID" value="KAF7266677.1"/>
    <property type="molecule type" value="Genomic_DNA"/>
</dbReference>
<accession>A0A834HT79</accession>
<dbReference type="SMART" id="SM00015">
    <property type="entry name" value="IQ"/>
    <property type="match status" value="1"/>
</dbReference>
<dbReference type="Gene3D" id="1.20.5.340">
    <property type="match status" value="1"/>
</dbReference>
<proteinExistence type="predicted"/>
<feature type="compositionally biased region" description="Basic and acidic residues" evidence="2">
    <location>
        <begin position="225"/>
        <end position="236"/>
    </location>
</feature>
<dbReference type="InterPro" id="IPR027417">
    <property type="entry name" value="P-loop_NTPase"/>
</dbReference>
<dbReference type="GO" id="GO:0005737">
    <property type="term" value="C:cytoplasm"/>
    <property type="evidence" value="ECO:0007669"/>
    <property type="project" value="TreeGrafter"/>
</dbReference>
<feature type="coiled-coil region" evidence="1">
    <location>
        <begin position="787"/>
        <end position="835"/>
    </location>
</feature>
<evidence type="ECO:0000313" key="4">
    <source>
        <dbReference type="Proteomes" id="UP000625711"/>
    </source>
</evidence>
<dbReference type="PROSITE" id="PS50096">
    <property type="entry name" value="IQ"/>
    <property type="match status" value="1"/>
</dbReference>
<dbReference type="OrthoDB" id="312459at2759"/>
<feature type="compositionally biased region" description="Low complexity" evidence="2">
    <location>
        <begin position="368"/>
        <end position="377"/>
    </location>
</feature>
<dbReference type="PANTHER" id="PTHR45615">
    <property type="entry name" value="MYOSIN HEAVY CHAIN, NON-MUSCLE"/>
    <property type="match status" value="1"/>
</dbReference>
<keyword evidence="1" id="KW-0175">Coiled coil</keyword>
<reference evidence="3" key="1">
    <citation type="submission" date="2020-08" db="EMBL/GenBank/DDBJ databases">
        <title>Genome sequencing and assembly of the red palm weevil Rhynchophorus ferrugineus.</title>
        <authorList>
            <person name="Dias G.B."/>
            <person name="Bergman C.M."/>
            <person name="Manee M."/>
        </authorList>
    </citation>
    <scope>NUCLEOTIDE SEQUENCE</scope>
    <source>
        <strain evidence="3">AA-2017</strain>
        <tissue evidence="3">Whole larva</tissue>
    </source>
</reference>
<dbReference type="GO" id="GO:0031032">
    <property type="term" value="P:actomyosin structure organization"/>
    <property type="evidence" value="ECO:0007669"/>
    <property type="project" value="TreeGrafter"/>
</dbReference>
<feature type="region of interest" description="Disordered" evidence="2">
    <location>
        <begin position="220"/>
        <end position="241"/>
    </location>
</feature>
<dbReference type="Proteomes" id="UP000625711">
    <property type="component" value="Unassembled WGS sequence"/>
</dbReference>
<feature type="region of interest" description="Disordered" evidence="2">
    <location>
        <begin position="638"/>
        <end position="684"/>
    </location>
</feature>
<gene>
    <name evidence="3" type="ORF">GWI33_020009</name>
</gene>
<organism evidence="3 4">
    <name type="scientific">Rhynchophorus ferrugineus</name>
    <name type="common">Red palm weevil</name>
    <name type="synonym">Curculio ferrugineus</name>
    <dbReference type="NCBI Taxonomy" id="354439"/>
    <lineage>
        <taxon>Eukaryota</taxon>
        <taxon>Metazoa</taxon>
        <taxon>Ecdysozoa</taxon>
        <taxon>Arthropoda</taxon>
        <taxon>Hexapoda</taxon>
        <taxon>Insecta</taxon>
        <taxon>Pterygota</taxon>
        <taxon>Neoptera</taxon>
        <taxon>Endopterygota</taxon>
        <taxon>Coleoptera</taxon>
        <taxon>Polyphaga</taxon>
        <taxon>Cucujiformia</taxon>
        <taxon>Curculionidae</taxon>
        <taxon>Dryophthorinae</taxon>
        <taxon>Rhynchophorus</taxon>
    </lineage>
</organism>
<protein>
    <submittedName>
        <fullName evidence="3">Uncharacterized protein</fullName>
    </submittedName>
</protein>
<dbReference type="GO" id="GO:0032982">
    <property type="term" value="C:myosin filament"/>
    <property type="evidence" value="ECO:0007669"/>
    <property type="project" value="TreeGrafter"/>
</dbReference>
<dbReference type="PANTHER" id="PTHR45615:SF36">
    <property type="entry name" value="MYOSIN HEAVY CHAIN-LIKE, ISOFORM B-RELATED"/>
    <property type="match status" value="1"/>
</dbReference>
<feature type="region of interest" description="Disordered" evidence="2">
    <location>
        <begin position="331"/>
        <end position="459"/>
    </location>
</feature>
<dbReference type="AlphaFoldDB" id="A0A834HT79"/>
<sequence length="887" mass="99057">MSSVPKTKYMGKPFIKKIYETHKKWLGADDKPRKPEKGGDCIRRDLVSEKRGIWSNGDNKPEQNLDVETGNKLKIVISSFDKIIDEYNGVADETAKKIPPEVPPKIKKLSESFRASNLPPTKVNINNSNDIAHKKDSVLNKTSISEVIAPKSMETPLKPNTKIPKLVKAKTCSIIESKCILKKTNSSGNINANSSSPPTKTKSMTNLAFSSPTPKLIPILTDSNDVTKDTPKRKDLVINGPNNTPIKKMFTNTFTSFDSDTTPVKKDVIESPVKVKDLVKRLNSLTEPTPVEPQTPPAPLSKAVSTTNLSLSKKYGSMSKIPVNANLRKSFPSTPCHLDQIDSTGSASEGKIKTKSLNKSRSVQNLAKPKLSLPKPLQTNDKNLGKSVPDLLKSKQSSTNVSKPLAKPKNIKEDIRSTGKAANKTTKPADVKAKVNSGAKPPKPTESTKTVKNNTREKSKSILKNVKPVIDNSNKVKQVQSVDKVDGCIKNLVKKTETFNSKVVENVDPKDAFVAIRGPRDKGVNTVIKKLEGSTDTNVKPTAKVTRNQTFKKTDTGPTFGDKKAQFEPKFMEKTKFSGRTTVRRNASEKIKLDLQNTQEFLSKFESGDQHEYFLDEGGFSNSILKPISTLKSDKHLDYSSDNSDDSGNISNEVDCDETNSTGSSGRSRTSTESLPTVLDGSKRSLSKDIGLDSCEVTIKVESISNEIFFRTGVISQLEAQRDERLAGMVISLQAHCRGYLARRKLQQRKLQDLAVRCLQRNVRKFMLVREWPWWRLLVRVTPLLNVHRTEEELRAKTEELEALKQKLQKLDYERNSLKHDNDKLEAKIQHFKKREKIIISINHYALETSLQQHLNCKKVMCLDHILKLDKDFQVLISTLQSKHVAY</sequence>
<comment type="caution">
    <text evidence="3">The sequence shown here is derived from an EMBL/GenBank/DDBJ whole genome shotgun (WGS) entry which is preliminary data.</text>
</comment>
<dbReference type="Gene3D" id="1.20.5.4820">
    <property type="match status" value="1"/>
</dbReference>
<dbReference type="InterPro" id="IPR000048">
    <property type="entry name" value="IQ_motif_EF-hand-BS"/>
</dbReference>
<feature type="compositionally biased region" description="Low complexity" evidence="2">
    <location>
        <begin position="659"/>
        <end position="674"/>
    </location>
</feature>
<dbReference type="SUPFAM" id="SSF52540">
    <property type="entry name" value="P-loop containing nucleoside triphosphate hydrolases"/>
    <property type="match status" value="1"/>
</dbReference>
<evidence type="ECO:0000256" key="2">
    <source>
        <dbReference type="SAM" id="MobiDB-lite"/>
    </source>
</evidence>
<evidence type="ECO:0000313" key="3">
    <source>
        <dbReference type="EMBL" id="KAF7266677.1"/>
    </source>
</evidence>
<dbReference type="GO" id="GO:0016460">
    <property type="term" value="C:myosin II complex"/>
    <property type="evidence" value="ECO:0007669"/>
    <property type="project" value="TreeGrafter"/>
</dbReference>
<evidence type="ECO:0000256" key="1">
    <source>
        <dbReference type="SAM" id="Coils"/>
    </source>
</evidence>